<dbReference type="CDD" id="cd06222">
    <property type="entry name" value="RNase_H_like"/>
    <property type="match status" value="1"/>
</dbReference>
<dbReference type="InterPro" id="IPR002156">
    <property type="entry name" value="RNaseH_domain"/>
</dbReference>
<dbReference type="GO" id="GO:0003676">
    <property type="term" value="F:nucleic acid binding"/>
    <property type="evidence" value="ECO:0007669"/>
    <property type="project" value="InterPro"/>
</dbReference>
<feature type="domain" description="Reverse transcriptase zinc-binding" evidence="2">
    <location>
        <begin position="6"/>
        <end position="71"/>
    </location>
</feature>
<dbReference type="PANTHER" id="PTHR47074">
    <property type="entry name" value="BNAC02G40300D PROTEIN"/>
    <property type="match status" value="1"/>
</dbReference>
<dbReference type="Pfam" id="PF13456">
    <property type="entry name" value="RVT_3"/>
    <property type="match status" value="1"/>
</dbReference>
<sequence>MDKASWVRLWEANIPPKLKVFVWQLFHRILPTTEALREKEVPVLPRCPVCWAESETMEHLFLDCPVARTLWEYSGLDFLGEGLPRHTFPLFLKKLLSRVSDPSMLMAVVAILWRIWRSRNWVVFEGKQFGIPVLLRQFQQQYEEWIHLPVEPNPRTSLSGPRAPRSVLAGLVVCLWDGATSRGSHSAGGFVILDSARGVLFVQGTRFPGVDDPAVVELLTPREALLGCIGHGFAEVRFEGDAKIVIDKINQKDSRDNRMGAVLEEVIHYFAAHPGFSVRFVGRSNNRVAHMVARKALALYPTTSRFFDFQAWLNFRM</sequence>
<evidence type="ECO:0000313" key="3">
    <source>
        <dbReference type="EMBL" id="CAL1361150.1"/>
    </source>
</evidence>
<organism evidence="3 4">
    <name type="scientific">Linum trigynum</name>
    <dbReference type="NCBI Taxonomy" id="586398"/>
    <lineage>
        <taxon>Eukaryota</taxon>
        <taxon>Viridiplantae</taxon>
        <taxon>Streptophyta</taxon>
        <taxon>Embryophyta</taxon>
        <taxon>Tracheophyta</taxon>
        <taxon>Spermatophyta</taxon>
        <taxon>Magnoliopsida</taxon>
        <taxon>eudicotyledons</taxon>
        <taxon>Gunneridae</taxon>
        <taxon>Pentapetalae</taxon>
        <taxon>rosids</taxon>
        <taxon>fabids</taxon>
        <taxon>Malpighiales</taxon>
        <taxon>Linaceae</taxon>
        <taxon>Linum</taxon>
    </lineage>
</organism>
<dbReference type="InterPro" id="IPR052929">
    <property type="entry name" value="RNase_H-like_EbsB-rel"/>
</dbReference>
<dbReference type="InterPro" id="IPR012337">
    <property type="entry name" value="RNaseH-like_sf"/>
</dbReference>
<dbReference type="PANTHER" id="PTHR47074:SF11">
    <property type="entry name" value="REVERSE TRANSCRIPTASE-LIKE PROTEIN"/>
    <property type="match status" value="1"/>
</dbReference>
<dbReference type="InterPro" id="IPR044730">
    <property type="entry name" value="RNase_H-like_dom_plant"/>
</dbReference>
<gene>
    <name evidence="3" type="ORF">LTRI10_LOCUS8539</name>
</gene>
<dbReference type="Proteomes" id="UP001497516">
    <property type="component" value="Chromosome 10"/>
</dbReference>
<name>A0AAV2CX74_9ROSI</name>
<dbReference type="Pfam" id="PF13966">
    <property type="entry name" value="zf-RVT"/>
    <property type="match status" value="1"/>
</dbReference>
<feature type="domain" description="RNase H type-1" evidence="1">
    <location>
        <begin position="177"/>
        <end position="296"/>
    </location>
</feature>
<dbReference type="InterPro" id="IPR026960">
    <property type="entry name" value="RVT-Znf"/>
</dbReference>
<evidence type="ECO:0000259" key="2">
    <source>
        <dbReference type="Pfam" id="PF13966"/>
    </source>
</evidence>
<evidence type="ECO:0000313" key="4">
    <source>
        <dbReference type="Proteomes" id="UP001497516"/>
    </source>
</evidence>
<dbReference type="Gene3D" id="3.30.420.10">
    <property type="entry name" value="Ribonuclease H-like superfamily/Ribonuclease H"/>
    <property type="match status" value="1"/>
</dbReference>
<proteinExistence type="predicted"/>
<dbReference type="AlphaFoldDB" id="A0AAV2CX74"/>
<dbReference type="EMBL" id="OZ034814">
    <property type="protein sequence ID" value="CAL1361150.1"/>
    <property type="molecule type" value="Genomic_DNA"/>
</dbReference>
<accession>A0AAV2CX74</accession>
<dbReference type="SUPFAM" id="SSF53098">
    <property type="entry name" value="Ribonuclease H-like"/>
    <property type="match status" value="1"/>
</dbReference>
<evidence type="ECO:0000259" key="1">
    <source>
        <dbReference type="Pfam" id="PF13456"/>
    </source>
</evidence>
<dbReference type="GO" id="GO:0004523">
    <property type="term" value="F:RNA-DNA hybrid ribonuclease activity"/>
    <property type="evidence" value="ECO:0007669"/>
    <property type="project" value="InterPro"/>
</dbReference>
<protein>
    <recommendedName>
        <fullName evidence="5">Reverse transcriptase zinc-binding domain-containing protein</fullName>
    </recommendedName>
</protein>
<evidence type="ECO:0008006" key="5">
    <source>
        <dbReference type="Google" id="ProtNLM"/>
    </source>
</evidence>
<dbReference type="InterPro" id="IPR036397">
    <property type="entry name" value="RNaseH_sf"/>
</dbReference>
<reference evidence="3 4" key="1">
    <citation type="submission" date="2024-04" db="EMBL/GenBank/DDBJ databases">
        <authorList>
            <person name="Fracassetti M."/>
        </authorList>
    </citation>
    <scope>NUCLEOTIDE SEQUENCE [LARGE SCALE GENOMIC DNA]</scope>
</reference>
<keyword evidence="4" id="KW-1185">Reference proteome</keyword>